<feature type="domain" description="Histidine kinase" evidence="10">
    <location>
        <begin position="163"/>
        <end position="378"/>
    </location>
</feature>
<evidence type="ECO:0000256" key="5">
    <source>
        <dbReference type="ARBA" id="ARBA00022741"/>
    </source>
</evidence>
<proteinExistence type="predicted"/>
<dbReference type="InterPro" id="IPR000644">
    <property type="entry name" value="CBS_dom"/>
</dbReference>
<dbReference type="InterPro" id="IPR005467">
    <property type="entry name" value="His_kinase_dom"/>
</dbReference>
<dbReference type="PRINTS" id="PR00344">
    <property type="entry name" value="BCTRLSENSOR"/>
</dbReference>
<gene>
    <name evidence="12" type="ORF">HELGO_WM14772</name>
</gene>
<dbReference type="SMART" id="SM00387">
    <property type="entry name" value="HATPase_c"/>
    <property type="match status" value="1"/>
</dbReference>
<accession>A0A6S6SSU9</accession>
<dbReference type="SUPFAM" id="SSF55874">
    <property type="entry name" value="ATPase domain of HSP90 chaperone/DNA topoisomerase II/histidine kinase"/>
    <property type="match status" value="1"/>
</dbReference>
<reference evidence="12" key="1">
    <citation type="submission" date="2020-01" db="EMBL/GenBank/DDBJ databases">
        <authorList>
            <person name="Meier V. D."/>
            <person name="Meier V D."/>
        </authorList>
    </citation>
    <scope>NUCLEOTIDE SEQUENCE</scope>
    <source>
        <strain evidence="12">HLG_WM_MAG_02</strain>
    </source>
</reference>
<dbReference type="Pfam" id="PF02518">
    <property type="entry name" value="HATPase_c"/>
    <property type="match status" value="1"/>
</dbReference>
<dbReference type="SUPFAM" id="SSF47384">
    <property type="entry name" value="Homodimeric domain of signal transducing histidine kinase"/>
    <property type="match status" value="1"/>
</dbReference>
<evidence type="ECO:0000256" key="9">
    <source>
        <dbReference type="PROSITE-ProRule" id="PRU00703"/>
    </source>
</evidence>
<sequence length="378" mass="42984">MSSLKEIAVYDNFFIDYKSSLKEAITKMNLNTNGSVVLLKETFPVAMLTQSDILKALGGKSDLEMNIYHYGTQVLVSVDENSPIEFAVKLFSEHNIRRIVLLNNKKEFAGLVLQEQLFKHMGEAIYKVNLQDEVDKQLEKRLENEYLLMQQSKLATMGEMIGHIAHQWRQPLAQLGGIFMNLDAAYAHEDLSPIYLEERIKKGNELIKYMSQTIDDFRHFFAPNETKKHFDIEVYTRSAINIIQASLTYSHIELKLIAPQKPLFVMGYPSEFSQVILNLLDNAKDVFLERKTKQPKIVVHIKTIKNKVLVTITDNAGGIDEAIIDKIFDIYFSTKRAKGGSGLGLYMSKLIIEHKKMGTLKASNTNKGAIFSISLNLN</sequence>
<dbReference type="Pfam" id="PF00571">
    <property type="entry name" value="CBS"/>
    <property type="match status" value="1"/>
</dbReference>
<keyword evidence="3" id="KW-0597">Phosphoprotein</keyword>
<keyword evidence="5" id="KW-0547">Nucleotide-binding</keyword>
<dbReference type="SUPFAM" id="SSF54631">
    <property type="entry name" value="CBS-domain pair"/>
    <property type="match status" value="1"/>
</dbReference>
<dbReference type="GO" id="GO:0000155">
    <property type="term" value="F:phosphorelay sensor kinase activity"/>
    <property type="evidence" value="ECO:0007669"/>
    <property type="project" value="InterPro"/>
</dbReference>
<keyword evidence="6 12" id="KW-0418">Kinase</keyword>
<dbReference type="AlphaFoldDB" id="A0A6S6SSU9"/>
<keyword evidence="8" id="KW-0902">Two-component regulatory system</keyword>
<evidence type="ECO:0000259" key="11">
    <source>
        <dbReference type="PROSITE" id="PS51371"/>
    </source>
</evidence>
<evidence type="ECO:0000256" key="6">
    <source>
        <dbReference type="ARBA" id="ARBA00022777"/>
    </source>
</evidence>
<dbReference type="PANTHER" id="PTHR43065:SF10">
    <property type="entry name" value="PEROXIDE STRESS-ACTIVATED HISTIDINE KINASE MAK3"/>
    <property type="match status" value="1"/>
</dbReference>
<evidence type="ECO:0000313" key="12">
    <source>
        <dbReference type="EMBL" id="CAA6810251.1"/>
    </source>
</evidence>
<dbReference type="Gene3D" id="3.10.580.10">
    <property type="entry name" value="CBS-domain"/>
    <property type="match status" value="1"/>
</dbReference>
<keyword evidence="9" id="KW-0129">CBS domain</keyword>
<evidence type="ECO:0000256" key="8">
    <source>
        <dbReference type="ARBA" id="ARBA00023012"/>
    </source>
</evidence>
<dbReference type="PROSITE" id="PS51371">
    <property type="entry name" value="CBS"/>
    <property type="match status" value="1"/>
</dbReference>
<dbReference type="InterPro" id="IPR046342">
    <property type="entry name" value="CBS_dom_sf"/>
</dbReference>
<evidence type="ECO:0000259" key="10">
    <source>
        <dbReference type="PROSITE" id="PS50109"/>
    </source>
</evidence>
<dbReference type="Gene3D" id="1.10.287.130">
    <property type="match status" value="1"/>
</dbReference>
<dbReference type="CDD" id="cd00075">
    <property type="entry name" value="HATPase"/>
    <property type="match status" value="1"/>
</dbReference>
<evidence type="ECO:0000256" key="3">
    <source>
        <dbReference type="ARBA" id="ARBA00022553"/>
    </source>
</evidence>
<dbReference type="InterPro" id="IPR036890">
    <property type="entry name" value="HATPase_C_sf"/>
</dbReference>
<evidence type="ECO:0000256" key="1">
    <source>
        <dbReference type="ARBA" id="ARBA00000085"/>
    </source>
</evidence>
<keyword evidence="4" id="KW-0808">Transferase</keyword>
<dbReference type="InterPro" id="IPR004358">
    <property type="entry name" value="Sig_transdc_His_kin-like_C"/>
</dbReference>
<dbReference type="EMBL" id="CACVAZ010000063">
    <property type="protein sequence ID" value="CAA6810251.1"/>
    <property type="molecule type" value="Genomic_DNA"/>
</dbReference>
<dbReference type="PROSITE" id="PS50109">
    <property type="entry name" value="HIS_KIN"/>
    <property type="match status" value="1"/>
</dbReference>
<protein>
    <recommendedName>
        <fullName evidence="2">histidine kinase</fullName>
        <ecNumber evidence="2">2.7.13.3</ecNumber>
    </recommendedName>
</protein>
<dbReference type="GO" id="GO:0005524">
    <property type="term" value="F:ATP binding"/>
    <property type="evidence" value="ECO:0007669"/>
    <property type="project" value="UniProtKB-KW"/>
</dbReference>
<feature type="domain" description="CBS" evidence="11">
    <location>
        <begin position="71"/>
        <end position="128"/>
    </location>
</feature>
<dbReference type="EC" id="2.7.13.3" evidence="2"/>
<dbReference type="Gene3D" id="3.30.565.10">
    <property type="entry name" value="Histidine kinase-like ATPase, C-terminal domain"/>
    <property type="match status" value="1"/>
</dbReference>
<name>A0A6S6SSU9_9BACT</name>
<dbReference type="InterPro" id="IPR003594">
    <property type="entry name" value="HATPase_dom"/>
</dbReference>
<organism evidence="12">
    <name type="scientific">uncultured Sulfurovum sp</name>
    <dbReference type="NCBI Taxonomy" id="269237"/>
    <lineage>
        <taxon>Bacteria</taxon>
        <taxon>Pseudomonadati</taxon>
        <taxon>Campylobacterota</taxon>
        <taxon>Epsilonproteobacteria</taxon>
        <taxon>Campylobacterales</taxon>
        <taxon>Sulfurovaceae</taxon>
        <taxon>Sulfurovum</taxon>
        <taxon>environmental samples</taxon>
    </lineage>
</organism>
<comment type="catalytic activity">
    <reaction evidence="1">
        <text>ATP + protein L-histidine = ADP + protein N-phospho-L-histidine.</text>
        <dbReference type="EC" id="2.7.13.3"/>
    </reaction>
</comment>
<evidence type="ECO:0000256" key="7">
    <source>
        <dbReference type="ARBA" id="ARBA00022840"/>
    </source>
</evidence>
<evidence type="ECO:0000256" key="4">
    <source>
        <dbReference type="ARBA" id="ARBA00022679"/>
    </source>
</evidence>
<dbReference type="PANTHER" id="PTHR43065">
    <property type="entry name" value="SENSOR HISTIDINE KINASE"/>
    <property type="match status" value="1"/>
</dbReference>
<dbReference type="InterPro" id="IPR036097">
    <property type="entry name" value="HisK_dim/P_sf"/>
</dbReference>
<evidence type="ECO:0000256" key="2">
    <source>
        <dbReference type="ARBA" id="ARBA00012438"/>
    </source>
</evidence>
<keyword evidence="7" id="KW-0067">ATP-binding</keyword>